<keyword evidence="3" id="KW-1185">Reference proteome</keyword>
<comment type="caution">
    <text evidence="2">The sequence shown here is derived from an EMBL/GenBank/DDBJ whole genome shotgun (WGS) entry which is preliminary data.</text>
</comment>
<organism evidence="2 3">
    <name type="scientific">Tetrabaena socialis</name>
    <dbReference type="NCBI Taxonomy" id="47790"/>
    <lineage>
        <taxon>Eukaryota</taxon>
        <taxon>Viridiplantae</taxon>
        <taxon>Chlorophyta</taxon>
        <taxon>core chlorophytes</taxon>
        <taxon>Chlorophyceae</taxon>
        <taxon>CS clade</taxon>
        <taxon>Chlamydomonadales</taxon>
        <taxon>Tetrabaenaceae</taxon>
        <taxon>Tetrabaena</taxon>
    </lineage>
</organism>
<gene>
    <name evidence="2" type="ORF">TSOC_012431</name>
</gene>
<feature type="region of interest" description="Disordered" evidence="1">
    <location>
        <begin position="566"/>
        <end position="585"/>
    </location>
</feature>
<evidence type="ECO:0000313" key="3">
    <source>
        <dbReference type="Proteomes" id="UP000236333"/>
    </source>
</evidence>
<evidence type="ECO:0000313" key="2">
    <source>
        <dbReference type="EMBL" id="PNH01665.1"/>
    </source>
</evidence>
<dbReference type="InterPro" id="IPR011989">
    <property type="entry name" value="ARM-like"/>
</dbReference>
<dbReference type="OrthoDB" id="414039at2759"/>
<feature type="compositionally biased region" description="Gly residues" evidence="1">
    <location>
        <begin position="204"/>
        <end position="214"/>
    </location>
</feature>
<dbReference type="Gene3D" id="1.25.10.10">
    <property type="entry name" value="Leucine-rich Repeat Variant"/>
    <property type="match status" value="1"/>
</dbReference>
<dbReference type="EMBL" id="PGGS01000824">
    <property type="protein sequence ID" value="PNH01665.1"/>
    <property type="molecule type" value="Genomic_DNA"/>
</dbReference>
<dbReference type="Proteomes" id="UP000236333">
    <property type="component" value="Unassembled WGS sequence"/>
</dbReference>
<sequence>MTVESEVIGDPQISTSLSGAFELLADRRALQRSKGEKALGAVLLQGVGIGSSRTDVESGVFQLLEQHEWEKKLGGLMAAKAYVSHAQPDECYMERLRLAALALLEDQEVAGVHEYVGYHVRVRLAVGECLQVLARRQGLPVLEACLPAVMGSIRRNFVSGQRRRAVWVAHTFVPACADPRFFSPSGGVPTNCTQERSDDEAAGVAGGSDNGQQGGTASPDPTADTPPDSPMGRMRSPSTALGAPSHGAAAASAQACSDAPGSGAYHLPESPACGRVGSSSAASDSSGRLSLVSALLQDAYRRVQPGRGEMRHGTEGWKCLETSMKALQALVEGCGPAVAPHLDEPLRAVLYKALHHPNRFVRETGHLTMCAVCEALVGPELAAIAPEVAELLADGMGDNWSQVRYAACVSTRSLLEWLGEGDAREAVLPVLLPSMILNRLELLALDRRDAWASTGLGRVVDRAAVAPHVPALLRALVLCFKDTSWPVRDAACTATGRAVLAYPDEMRPLADEMLRLWLAHLVDNIPTVRANSAVALAKALRAYGDDVAPALLVALQDMLLRAREQQPESGRYTELPSEAPLGTAQRKARDNDAQVHSDQAMFSCGSLMARFSTSYLIRSDGCMDFGFSRDKEPWEVSDGAVHLLRELAAVRPLAVTDEHLAGLAELGRLSSFQHAFNLHETVWRSLLPIGQAIGKPRFKRHLRELLLPLLADCRCGHALAEAAATQCLEALRTWVGPKILAGYLPQGVDAALVLGGPPSHPQVPSGLLGAFAQTSHK</sequence>
<feature type="compositionally biased region" description="Low complexity" evidence="1">
    <location>
        <begin position="216"/>
        <end position="226"/>
    </location>
</feature>
<reference evidence="2 3" key="1">
    <citation type="journal article" date="2017" name="Mol. Biol. Evol.">
        <title>The 4-celled Tetrabaena socialis nuclear genome reveals the essential components for genetic control of cell number at the origin of multicellularity in the volvocine lineage.</title>
        <authorList>
            <person name="Featherston J."/>
            <person name="Arakaki Y."/>
            <person name="Hanschen E.R."/>
            <person name="Ferris P.J."/>
            <person name="Michod R.E."/>
            <person name="Olson B.J.S.C."/>
            <person name="Nozaki H."/>
            <person name="Durand P.M."/>
        </authorList>
    </citation>
    <scope>NUCLEOTIDE SEQUENCE [LARGE SCALE GENOMIC DNA]</scope>
    <source>
        <strain evidence="2 3">NIES-571</strain>
    </source>
</reference>
<dbReference type="SUPFAM" id="SSF48371">
    <property type="entry name" value="ARM repeat"/>
    <property type="match status" value="1"/>
</dbReference>
<proteinExistence type="predicted"/>
<dbReference type="InterPro" id="IPR016024">
    <property type="entry name" value="ARM-type_fold"/>
</dbReference>
<feature type="region of interest" description="Disordered" evidence="1">
    <location>
        <begin position="187"/>
        <end position="247"/>
    </location>
</feature>
<protein>
    <submittedName>
        <fullName evidence="2">Uncharacterized protein</fullName>
    </submittedName>
</protein>
<name>A0A2J7ZN24_9CHLO</name>
<evidence type="ECO:0000256" key="1">
    <source>
        <dbReference type="SAM" id="MobiDB-lite"/>
    </source>
</evidence>
<dbReference type="AlphaFoldDB" id="A0A2J7ZN24"/>
<accession>A0A2J7ZN24</accession>